<name>A0A5J4U8E3_9EUKA</name>
<evidence type="ECO:0000313" key="3">
    <source>
        <dbReference type="Proteomes" id="UP000324800"/>
    </source>
</evidence>
<evidence type="ECO:0000313" key="2">
    <source>
        <dbReference type="EMBL" id="KAA6366807.1"/>
    </source>
</evidence>
<dbReference type="AlphaFoldDB" id="A0A5J4U8E3"/>
<feature type="non-terminal residue" evidence="2">
    <location>
        <position position="87"/>
    </location>
</feature>
<proteinExistence type="predicted"/>
<feature type="compositionally biased region" description="Polar residues" evidence="1">
    <location>
        <begin position="41"/>
        <end position="56"/>
    </location>
</feature>
<gene>
    <name evidence="2" type="ORF">EZS28_037664</name>
</gene>
<sequence>MDTKTIRQSITPAMKTITNNGNNKPREVGSSHTIHFEQELRNPNISQPKDQPSLITTPPELGQVKGKVVVPKQKTQQVNEHDNRSRT</sequence>
<accession>A0A5J4U8E3</accession>
<protein>
    <submittedName>
        <fullName evidence="2">Uncharacterized protein</fullName>
    </submittedName>
</protein>
<dbReference type="Proteomes" id="UP000324800">
    <property type="component" value="Unassembled WGS sequence"/>
</dbReference>
<evidence type="ECO:0000256" key="1">
    <source>
        <dbReference type="SAM" id="MobiDB-lite"/>
    </source>
</evidence>
<dbReference type="EMBL" id="SNRW01018991">
    <property type="protein sequence ID" value="KAA6366807.1"/>
    <property type="molecule type" value="Genomic_DNA"/>
</dbReference>
<organism evidence="2 3">
    <name type="scientific">Streblomastix strix</name>
    <dbReference type="NCBI Taxonomy" id="222440"/>
    <lineage>
        <taxon>Eukaryota</taxon>
        <taxon>Metamonada</taxon>
        <taxon>Preaxostyla</taxon>
        <taxon>Oxymonadida</taxon>
        <taxon>Streblomastigidae</taxon>
        <taxon>Streblomastix</taxon>
    </lineage>
</organism>
<reference evidence="2 3" key="1">
    <citation type="submission" date="2019-03" db="EMBL/GenBank/DDBJ databases">
        <title>Single cell metagenomics reveals metabolic interactions within the superorganism composed of flagellate Streblomastix strix and complex community of Bacteroidetes bacteria on its surface.</title>
        <authorList>
            <person name="Treitli S.C."/>
            <person name="Kolisko M."/>
            <person name="Husnik F."/>
            <person name="Keeling P."/>
            <person name="Hampl V."/>
        </authorList>
    </citation>
    <scope>NUCLEOTIDE SEQUENCE [LARGE SCALE GENOMIC DNA]</scope>
    <source>
        <strain evidence="2">ST1C</strain>
    </source>
</reference>
<feature type="region of interest" description="Disordered" evidence="1">
    <location>
        <begin position="39"/>
        <end position="59"/>
    </location>
</feature>
<comment type="caution">
    <text evidence="2">The sequence shown here is derived from an EMBL/GenBank/DDBJ whole genome shotgun (WGS) entry which is preliminary data.</text>
</comment>